<evidence type="ECO:0000313" key="2">
    <source>
        <dbReference type="Proteomes" id="UP000024900"/>
    </source>
</evidence>
<protein>
    <submittedName>
        <fullName evidence="1">Uncharacterized protein</fullName>
    </submittedName>
</protein>
<dbReference type="Proteomes" id="UP000024900">
    <property type="component" value="Unassembled WGS sequence"/>
</dbReference>
<dbReference type="AlphaFoldDB" id="A0A837CLM6"/>
<reference evidence="1 2" key="1">
    <citation type="journal article" date="2014" name="BMC Genomics">
        <title>Comparative genomics of Bradyrhizobium japonicum CPAC 15 and Bradyrhizobium diazoefficiens CPAC 7: elite model strains for understanding symbiotic performance with soybean.</title>
        <authorList>
            <person name="Siqueira A.F."/>
            <person name="Ormeno-Orrillo E."/>
            <person name="Souza R.C."/>
            <person name="Rodrigues E.P."/>
            <person name="Almeida L.G."/>
            <person name="Barcellos F.G."/>
            <person name="Batista J.S."/>
            <person name="Nakatami A.S."/>
            <person name="Martinez-Romero E."/>
            <person name="Vasconcelos A.T."/>
            <person name="Hungria M."/>
        </authorList>
    </citation>
    <scope>NUCLEOTIDE SEQUENCE [LARGE SCALE GENOMIC DNA]</scope>
    <source>
        <strain evidence="1 2">SEMIA 5080</strain>
    </source>
</reference>
<proteinExistence type="predicted"/>
<sequence length="71" mass="8081">MDLCCTATSSRQSPIEMECFMSSPNTTTAAKSHRYELVHGDGADFVAYQRRREDGIWQTFATWMIPRTVCS</sequence>
<organism evidence="1 2">
    <name type="scientific">Bradyrhizobium diazoefficiens SEMIA 5080</name>
    <dbReference type="NCBI Taxonomy" id="754504"/>
    <lineage>
        <taxon>Bacteria</taxon>
        <taxon>Pseudomonadati</taxon>
        <taxon>Pseudomonadota</taxon>
        <taxon>Alphaproteobacteria</taxon>
        <taxon>Hyphomicrobiales</taxon>
        <taxon>Nitrobacteraceae</taxon>
        <taxon>Bradyrhizobium</taxon>
    </lineage>
</organism>
<name>A0A837CLM6_9BRAD</name>
<dbReference type="EMBL" id="ADOU02000004">
    <property type="protein sequence ID" value="KGJ69563.1"/>
    <property type="molecule type" value="Genomic_DNA"/>
</dbReference>
<gene>
    <name evidence="1" type="ORF">BJA5080_04674</name>
</gene>
<comment type="caution">
    <text evidence="1">The sequence shown here is derived from an EMBL/GenBank/DDBJ whole genome shotgun (WGS) entry which is preliminary data.</text>
</comment>
<accession>A0A837CLM6</accession>
<evidence type="ECO:0000313" key="1">
    <source>
        <dbReference type="EMBL" id="KGJ69563.1"/>
    </source>
</evidence>